<dbReference type="GO" id="GO:0004315">
    <property type="term" value="F:3-oxoacyl-[acyl-carrier-protein] synthase activity"/>
    <property type="evidence" value="ECO:0007669"/>
    <property type="project" value="InterPro"/>
</dbReference>
<feature type="region of interest" description="C-terminal hotdog fold" evidence="10">
    <location>
        <begin position="2653"/>
        <end position="2788"/>
    </location>
</feature>
<organism evidence="14 15">
    <name type="scientific">Kutzneria buriramensis</name>
    <dbReference type="NCBI Taxonomy" id="1045776"/>
    <lineage>
        <taxon>Bacteria</taxon>
        <taxon>Bacillati</taxon>
        <taxon>Actinomycetota</taxon>
        <taxon>Actinomycetes</taxon>
        <taxon>Pseudonocardiales</taxon>
        <taxon>Pseudonocardiaceae</taxon>
        <taxon>Kutzneria</taxon>
    </lineage>
</organism>
<dbReference type="GO" id="GO:0031177">
    <property type="term" value="F:phosphopantetheine binding"/>
    <property type="evidence" value="ECO:0007669"/>
    <property type="project" value="InterPro"/>
</dbReference>
<dbReference type="InterPro" id="IPR057326">
    <property type="entry name" value="KR_dom"/>
</dbReference>
<evidence type="ECO:0000256" key="3">
    <source>
        <dbReference type="ARBA" id="ARBA00022450"/>
    </source>
</evidence>
<dbReference type="SUPFAM" id="SSF55048">
    <property type="entry name" value="Probable ACP-binding domain of malonyl-CoA ACP transacylase"/>
    <property type="match status" value="3"/>
</dbReference>
<dbReference type="FunFam" id="3.40.47.10:FF:000019">
    <property type="entry name" value="Polyketide synthase type I"/>
    <property type="match status" value="3"/>
</dbReference>
<dbReference type="Pfam" id="PF08659">
    <property type="entry name" value="KR"/>
    <property type="match status" value="3"/>
</dbReference>
<dbReference type="Gene3D" id="3.10.129.110">
    <property type="entry name" value="Polyketide synthase dehydratase"/>
    <property type="match status" value="3"/>
</dbReference>
<keyword evidence="5" id="KW-0808">Transferase</keyword>
<dbReference type="InterPro" id="IPR016035">
    <property type="entry name" value="Acyl_Trfase/lysoPLipase"/>
</dbReference>
<dbReference type="InterPro" id="IPR020841">
    <property type="entry name" value="PKS_Beta-ketoAc_synthase_dom"/>
</dbReference>
<dbReference type="Pfam" id="PF00550">
    <property type="entry name" value="PP-binding"/>
    <property type="match status" value="3"/>
</dbReference>
<dbReference type="CDD" id="cd08956">
    <property type="entry name" value="KR_3_FAS_SDR_x"/>
    <property type="match status" value="3"/>
</dbReference>
<feature type="region of interest" description="N-terminal hotdog fold" evidence="10">
    <location>
        <begin position="4127"/>
        <end position="4244"/>
    </location>
</feature>
<dbReference type="InterPro" id="IPR014030">
    <property type="entry name" value="Ketoacyl_synth_N"/>
</dbReference>
<dbReference type="InterPro" id="IPR036291">
    <property type="entry name" value="NAD(P)-bd_dom_sf"/>
</dbReference>
<feature type="active site" description="Proton acceptor; for dehydratase activity" evidence="10">
    <location>
        <position position="4159"/>
    </location>
</feature>
<dbReference type="Pfam" id="PF00698">
    <property type="entry name" value="Acyl_transf_1"/>
    <property type="match status" value="3"/>
</dbReference>
<feature type="domain" description="Ketosynthase family 3 (KS3)" evidence="12">
    <location>
        <begin position="3276"/>
        <end position="3686"/>
    </location>
</feature>
<dbReference type="InterPro" id="IPR049551">
    <property type="entry name" value="PKS_DH_C"/>
</dbReference>
<dbReference type="GO" id="GO:0033068">
    <property type="term" value="P:macrolide biosynthetic process"/>
    <property type="evidence" value="ECO:0007669"/>
    <property type="project" value="UniProtKB-ARBA"/>
</dbReference>
<dbReference type="InterPro" id="IPR016039">
    <property type="entry name" value="Thiolase-like"/>
</dbReference>
<dbReference type="Pfam" id="PF16197">
    <property type="entry name" value="KAsynt_C_assoc"/>
    <property type="match status" value="3"/>
</dbReference>
<feature type="active site" description="Proton acceptor; for dehydratase activity" evidence="10">
    <location>
        <position position="2558"/>
    </location>
</feature>
<dbReference type="RefSeq" id="WP_116173077.1">
    <property type="nucleotide sequence ID" value="NZ_CP144375.1"/>
</dbReference>
<accession>A0A3E0I5E0</accession>
<dbReference type="SUPFAM" id="SSF52151">
    <property type="entry name" value="FabD/lysophospholipase-like"/>
    <property type="match status" value="3"/>
</dbReference>
<evidence type="ECO:0000313" key="15">
    <source>
        <dbReference type="Proteomes" id="UP000256269"/>
    </source>
</evidence>
<dbReference type="InterPro" id="IPR016036">
    <property type="entry name" value="Malonyl_transacylase_ACP-bd"/>
</dbReference>
<dbReference type="Pfam" id="PF22953">
    <property type="entry name" value="SpnB_Rossmann"/>
    <property type="match status" value="1"/>
</dbReference>
<feature type="active site" description="Proton acceptor; for dehydratase activity" evidence="10">
    <location>
        <position position="929"/>
    </location>
</feature>
<keyword evidence="3" id="KW-0596">Phosphopantetheine</keyword>
<keyword evidence="4" id="KW-0597">Phosphoprotein</keyword>
<feature type="domain" description="PKS/mFAS DH" evidence="13">
    <location>
        <begin position="2526"/>
        <end position="2788"/>
    </location>
</feature>
<evidence type="ECO:0000256" key="10">
    <source>
        <dbReference type="PROSITE-ProRule" id="PRU01363"/>
    </source>
</evidence>
<keyword evidence="15" id="KW-1185">Reference proteome</keyword>
<dbReference type="InterPro" id="IPR009081">
    <property type="entry name" value="PP-bd_ACP"/>
</dbReference>
<feature type="active site" description="Proton donor; for dehydratase activity" evidence="10">
    <location>
        <position position="1087"/>
    </location>
</feature>
<dbReference type="Pfam" id="PF02801">
    <property type="entry name" value="Ketoacyl-synt_C"/>
    <property type="match status" value="3"/>
</dbReference>
<dbReference type="InterPro" id="IPR036736">
    <property type="entry name" value="ACP-like_sf"/>
</dbReference>
<keyword evidence="7" id="KW-0045">Antibiotic biosynthesis</keyword>
<evidence type="ECO:0000256" key="7">
    <source>
        <dbReference type="ARBA" id="ARBA00023194"/>
    </source>
</evidence>
<dbReference type="Gene3D" id="3.40.47.10">
    <property type="match status" value="3"/>
</dbReference>
<feature type="domain" description="Carrier" evidence="11">
    <location>
        <begin position="4789"/>
        <end position="4864"/>
    </location>
</feature>
<feature type="active site" description="Proton donor; for dehydratase activity" evidence="10">
    <location>
        <position position="4313"/>
    </location>
</feature>
<sequence length="4943" mass="516926">MGNDEKLLDYLKKVTAELQQTRRRLHEVETEEQDPIAIVAMSCRYPGGVSSPEELWRLVADGVDAITPFPTDRGWNLDELSGGDATGTSYVSSGGFVHDAGDFDPGFFGISPREALAMDPQQRLMLQVSWEAFERAGINPQAVRGEPVAVFAGSGVQDYEYVLANQPEVAEAYMTTANAAAVISGRISYTLGLEGPSVTVDTACSSSLVALHLAAQALRKRECTLALAGGVMVMATPGPFIAFSKQKGLATDGRCRAFSDDAAGTGWSEGAGMLLLERLSDAQRNGHPVLAVVRGTAINQDGASNGLTAPNGLAQQRVIRQALADAQVSASQIDLVEGHGTGTTLGDPIEAQALLATYGQGRPEDRPLWLGSIKSNIGHAQAAAGVSGIIKMVMAMRHGVLPKTLHAENPSTHVDWTAGNVKLLTESREWPASDQPRRAGISSFGLSGTNAHIIVEEPPAVTEESAEVTPWPAGVPLPLLVSGRSAEALVAQAARMSSVEGDLLDIAYSLATSRAALEHRAAVVAGSREEAVEGLTELAVRGVAADVATAFLFTGQGSQRIGMGRELHKAFPVFAQAWDAAIDPAVAAVVWGDDQEVLNQTGNAQPALFAFEVALYRLVESWGLKPDFVAGHSVGEIAAAHVAGVLSLDDARKLVSARGRLMQALPAGGAMVALQASEDEITVVDGVGIAAVNGPQSVVISGDEEAVLAIKAEFEGRGRKTSRLKVSHAFHSPLMEPMLDEFRGIVAGLSFQEPSLAVVTTSAGGGQWTEPEYWVKHVREAVRFADAITGLAAQGVGRFLEIGPEGVLTGMAQALTENATLIPALRKGRDETSAIIAAVGVLYVSGLSADWEAFFGGHGARRIDLPTYAFQNERFWLRGDGAIGGDPASMGLGAADHPLLSAAVTLADSDGVVLTGRLAAGNQAWLADHVIGTAILFPGTGFVELTLRAGDQVGCDAVEELTIEAPLILPERGGVAVQVVVGAPEDGRRPVSVYSRGDDDLAWTRHASGVLGTATASFDLTEWPPRGAEAIDVSGTYEGLAEAGMNYGPTFRGLRNAWRLGDEVFAEVELPEGADAERFGLHPALLDAALHVVPLTGVVGDQAALPFSWSDVTLLAAGASSLRVKVKPVGEGTITLQAADAGGAAVVSVGSLMLRPVAVDQLSASKSAESLYGVSWSPIPTTPADIADVEIFEPTTTSAHDAAVETLAKLQTSESPVVAVVTRGDLAGAAVRGLVRSAQSENPDRYVLIDLEPGVDVGSVLPDVIGSGEPQVIVRDGVIQGARLTRVGATPATPFGEGTVLLTGGTGGLGVLFARHLVNEHGVRKLLITSRRGLDAPGAPELKAELGDAVSIVACDVADRESLAKVITPDLSAVIHVAGVLDDGVISTLTPERLANVFRPKVDAAWNLHELTKDLPLNAFVLFSSAAGVIGAPGQGNYAAANAYLDALAEYRVEQGLPALSLAWGLWADSSDMTDTLDAANKSRISAGGLVALGNDEGLELFDAALGVDRGAVAPVHLDLAALKARGDELPALFRTLVPAARRRSAGAKAESGSLRRLLAALPAEEWEGTLLNLVLTRVAAVLGFSSAKAVEPERAFRDLGFDSLAAVELRNTLNTETGLRLPATLVFDYPTPIVLARHLLDEVSGSGEDVKIVTPVSTPGADDPIVIVSMACRYPGGVSTPEELWRLVADGVDAITPFPEDRGWDTAALFDPTSTRAATSYTNQGGFLHTAAEFDPAFFGISPNEALMMDPQQRLLLETTWETFERAGIDPATLKGSNTGVFAGMMYHDYAANSSTGAIASGRVSYVFGLEGPAVTIDTACSSSLVALHLAIQALRSGECTLALAGGVAVMATPELFVEFSRQRGLAHDGRAKSFAGATDGTSWGEGVGMMLVTRQSEAERMGYPIQAIVRGSAVNQDGASNGLTAPNGPSQRRVIRQALASAGLTVSDVDAVEAHGTGTTLGDPIEAQALLATYGQDRDEPLWLGSIKSNMGHTQAAAGVAGIIKMVMAMRHGILPQTLHVDEPTPHVDWSAGNVQLVTESRPWPAVDRPRRAGVSSFGISGTNSHVIIEQAPVAAAAERVSSERIVPVIVSGKTPEALEAQASQLSAVDASPLDMAYTMLTDRVAFEHRAVALSDSAATDLEAIAAGRSRSVARATGATAFLFTGQGSQRVGMGRELHEKFPVFAAAWDEVMAEIEAAASVLRSVVWGSDQDLLNRTESAQPALFALEVALYRLLESWGVRPDFVAGHSVGEIAAAHAAGVFSLADAAKLVATRGRLMQALPAGGAMVALQATEDEVTLVDGVGIAAVNGPQSVVISGVEAAVLAIQAEFEAKGRKTTRLKVSHAFHSPLMDPMLDEFRSIVAGLTFSEPSLAVVTTSAGGGQWTEPEYWVDHVRAAVRFADAVTTLHEQGVTRFVEIGPDAVLTGMGANCLDGVAFVATQRRDRGQERELVSGVAQAFANGVPVNWAKFFEGTGARRVELPTYPFQHETFWISTTNYMKEAWAGAAAGLGDVLSAGLDPAEHPLLGAVLGSPESDGLVFTGRLAIGSQSWLGDHAVGDTILFPGTGIVELVLRAADQVGCDVIEDLTLEAPLVLPTQGGVALQLIVRDGQVTVYSRGDNDESWTRHATAAVGKAPVPAFDLTAWPPAGAEPIDLDGLYDNLAGAGLVYGPTFQGLHNAWRVGNEVFAEVALPAGADVDGYGVHPALLDSALHAIGLTGIVGEQAVLPFAWAGVALHATGASALRVRVKPTGDGVVSLQAADPAGGAVVSVSSLMLRPVAVEQVGARRTGDSLFGLTWTPITASPADTAGWEVFEPTGDVREATYTTLAELQKESQLVVVTRGGLSGSAVSGLVRSAWSENPGSVVLVDLEPGASLDRLPEIIGSGEPQVRVRGGEIQAARLARVPLPESTNPFDGKVLITGGTGGLGAKLARHLVADHGVTDLVLTSRRGLDAPGARELQEELGATIVACDAADRESLAKVITDDLRAVIHVAGVLDDGVISALTPERLDKVFRPKVDAAWNLHELTKDLPLDAFILFSSAGGVMGAPGQGNYAAANAYLDALAAHRRSEGLPGLSLAWGLWDDGMGDHVDTGRMQRTGVLGLSADEGLALFDAVAGSDADALVPIRLDIRALNAAGADRLPPVLHGLVRASRRVAGGAAANGALQQRIAGVPAEERLTAVLDVIRREAAAVLGHAGPEAIEPEKAFNELGFDSLSSVEFRNALSEEAGIRLPATMVFDYPTPLALAQYLLGEVLGGDGPGARIVATTSTSDEPIAIVGMACRYPGGVKSPEDLWRLVADGVDAISEFPTDRGWDTERIYDPSGERPNTTYTREGGFLHQAAEFDPAFFGISPNEALIMDPQQRLLLETAWETFERAGIDPATLKGSNTGVFAGMMYHDYATNNNTGSIASGRVSYVFGLEGPAVTVDTACSSSLVALHWAIQALRTGECSLALAGGVTVMATPETFVEFSRQRGLSPDGRCKSFAGRTDGTGWGEGVGLLLVERLSDAVRNGHEVLAVVRGSAINQDGASNGLTAPNGPAQQRVIRQALANAGLETSDVDTVEAHGTGTTLGDPIEAQALLATYGQDRDEPLWLGSIKSNMGHTQAAAGVAGIIKMVMAMRNGVLPKTLHVDEPTPHVDWTAGSVELLTESRPWPSVDRPRRAGVSSFGISGTNAHVIIEQAPVGSEPEREIAPRVLPWVISGKTREALRAQASNLLTRVDDLEPLDVAHSLTSTRAAFEHRGVVVADHRDDLVRGLIALSSGTSGAGVVTGTATSGKTAFLFTGQGSQRIGMGRELHEKFPVFAAAWDAAIDSDVVWGDDQEALNQTGNAQPALFAFEVALYRLLESWGVRPDFVAGHSVGEIAAAHVAGVLSLEDAKALVSARGRLMQALPTGGAMVALQASEEEVTLRDGVGIAAVNGPQSVVISGDEEAVLAIKADFDARARKTSRLKVSHAFHSPLMEPMLEEFRDVVAGLGFSEPRIPVVTTSAGGGQWHEPEYWVDHVREAVRFADAITSLNAQGVTKFVEVGPDGVLTGMGAACVDGTFVATQRRERPQEQELVAGIAQAYASGVAVDWTRFFTGARKVDLPTYAFQHQRFWLRADQLSGGGDAASMGLTTADHPLLGAAVPLAGSDGVVFTGRLSPNTVPWLADHVVGGSIFFPGSGFVELAVRAGDHVGCDVVEDLTLEAPLVLPERGSVAIQVVVDENKAIGIYSRVDDDEPWTRHATGRLGAGAPAAGTVEWPPADAEPIGLDGLYDNLADAGLAYGPVFQGLQTAFKRGDEVFAEVTLPDDVEIDGYGLHPALLDAALHAISLTGVTGDQAALPFAWGGVALHATGAKALRLRVKPVGEGTVELHAVDPAGGAVATVTTLALRAVAMDQLTSSRANDSLFGLTWTPITASPADTAGWEVFEPTGDVREATYATLAELQRETQLVVVTRGGLSGSAVTGLVRSAWSESPGRVVLVDLEPGAPMDGLAEIIGSGEPQVRVRGGEIQAARITRVAMPEPQNPFTGKVLLTGGTGGLGAKLARHLVANHGVTDLVLTSRRGAKAPGAKDLQKELEALGAKVTIAAADASDKKSLKKVISKDLKAVIHAAGVLDDGVISALTPERLDKVFRPKVDAAWNLHELTKDLALDAFVLFSSAAGTLGTPGQGNYAAANAFLDGLAELRHSEGLPAVSLAWGLWDDGMGGDHADTARMQKSGVLGLSTEEGLALFDAVAGSETPNLMPIRIDVRALNAAGVDRLPPVFHGLVRPTRRAAGGAAAGSLRDKLIGLPIEDRASTVLDMVRREAAAVLGHAGPEAIEPERAFSELGFDSLSAVEFRNQVNTVTGLKLPATLIFDYPSSQALAEHLLDELAPTVTDGGGEDEIRRALQSIPLARLRDSGLMDSLLELAGVRVEKAVVEAEETESIDDMDTDSLISMALGDLDLDGAMEA</sequence>
<dbReference type="SMART" id="SM00822">
    <property type="entry name" value="PKS_KR"/>
    <property type="match status" value="3"/>
</dbReference>
<dbReference type="InterPro" id="IPR042104">
    <property type="entry name" value="PKS_dehydratase_sf"/>
</dbReference>
<evidence type="ECO:0000256" key="1">
    <source>
        <dbReference type="ARBA" id="ARBA00001957"/>
    </source>
</evidence>
<dbReference type="Gene3D" id="1.10.1200.10">
    <property type="entry name" value="ACP-like"/>
    <property type="match status" value="3"/>
</dbReference>
<dbReference type="InterPro" id="IPR032821">
    <property type="entry name" value="PKS_assoc"/>
</dbReference>
<dbReference type="PANTHER" id="PTHR43775:SF51">
    <property type="entry name" value="INACTIVE PHENOLPHTHIOCEROL SYNTHESIS POLYKETIDE SYNTHASE TYPE I PKS1-RELATED"/>
    <property type="match status" value="1"/>
</dbReference>
<evidence type="ECO:0000256" key="8">
    <source>
        <dbReference type="ARBA" id="ARBA00023268"/>
    </source>
</evidence>
<feature type="domain" description="Ketosynthase family 3 (KS3)" evidence="12">
    <location>
        <begin position="1663"/>
        <end position="2073"/>
    </location>
</feature>
<evidence type="ECO:0000256" key="9">
    <source>
        <dbReference type="ARBA" id="ARBA00023315"/>
    </source>
</evidence>
<evidence type="ECO:0000259" key="12">
    <source>
        <dbReference type="PROSITE" id="PS52004"/>
    </source>
</evidence>
<dbReference type="SMART" id="SM00827">
    <property type="entry name" value="PKS_AT"/>
    <property type="match status" value="3"/>
</dbReference>
<evidence type="ECO:0000256" key="5">
    <source>
        <dbReference type="ARBA" id="ARBA00022679"/>
    </source>
</evidence>
<feature type="domain" description="Carrier" evidence="11">
    <location>
        <begin position="3183"/>
        <end position="3258"/>
    </location>
</feature>
<feature type="active site" description="Proton donor; for dehydratase activity" evidence="10">
    <location>
        <position position="2712"/>
    </location>
</feature>
<feature type="region of interest" description="N-terminal hotdog fold" evidence="10">
    <location>
        <begin position="897"/>
        <end position="1018"/>
    </location>
</feature>
<proteinExistence type="predicted"/>
<gene>
    <name evidence="14" type="ORF">BCF44_102193</name>
</gene>
<feature type="region of interest" description="C-terminal hotdog fold" evidence="10">
    <location>
        <begin position="4254"/>
        <end position="4389"/>
    </location>
</feature>
<feature type="region of interest" description="N-terminal hotdog fold" evidence="10">
    <location>
        <begin position="2526"/>
        <end position="2642"/>
    </location>
</feature>
<dbReference type="Gene3D" id="3.30.70.3290">
    <property type="match status" value="3"/>
</dbReference>
<dbReference type="Pfam" id="PF21089">
    <property type="entry name" value="PKS_DH_N"/>
    <property type="match status" value="3"/>
</dbReference>
<evidence type="ECO:0000256" key="6">
    <source>
        <dbReference type="ARBA" id="ARBA00022737"/>
    </source>
</evidence>
<dbReference type="PROSITE" id="PS52004">
    <property type="entry name" value="KS3_2"/>
    <property type="match status" value="3"/>
</dbReference>
<comment type="cofactor">
    <cofactor evidence="1">
        <name>pantetheine 4'-phosphate</name>
        <dbReference type="ChEBI" id="CHEBI:47942"/>
    </cofactor>
</comment>
<dbReference type="CDD" id="cd00833">
    <property type="entry name" value="PKS"/>
    <property type="match status" value="3"/>
</dbReference>
<dbReference type="InterPro" id="IPR020807">
    <property type="entry name" value="PKS_DH"/>
</dbReference>
<comment type="pathway">
    <text evidence="2">Antibiotic biosynthesis.</text>
</comment>
<dbReference type="InterPro" id="IPR049900">
    <property type="entry name" value="PKS_mFAS_DH"/>
</dbReference>
<dbReference type="SMART" id="SM01294">
    <property type="entry name" value="PKS_PP_betabranch"/>
    <property type="match status" value="3"/>
</dbReference>
<reference evidence="14 15" key="1">
    <citation type="submission" date="2018-08" db="EMBL/GenBank/DDBJ databases">
        <title>Genomic Encyclopedia of Archaeal and Bacterial Type Strains, Phase II (KMG-II): from individual species to whole genera.</title>
        <authorList>
            <person name="Goeker M."/>
        </authorList>
    </citation>
    <scope>NUCLEOTIDE SEQUENCE [LARGE SCALE GENOMIC DNA]</scope>
    <source>
        <strain evidence="14 15">DSM 45791</strain>
    </source>
</reference>
<evidence type="ECO:0000256" key="4">
    <source>
        <dbReference type="ARBA" id="ARBA00022553"/>
    </source>
</evidence>
<evidence type="ECO:0000313" key="14">
    <source>
        <dbReference type="EMBL" id="REH53968.1"/>
    </source>
</evidence>
<dbReference type="Gene3D" id="3.40.50.720">
    <property type="entry name" value="NAD(P)-binding Rossmann-like Domain"/>
    <property type="match status" value="3"/>
</dbReference>
<dbReference type="InterPro" id="IPR001227">
    <property type="entry name" value="Ac_transferase_dom_sf"/>
</dbReference>
<evidence type="ECO:0000256" key="2">
    <source>
        <dbReference type="ARBA" id="ARBA00004792"/>
    </source>
</evidence>
<dbReference type="PROSITE" id="PS00012">
    <property type="entry name" value="PHOSPHOPANTETHEINE"/>
    <property type="match status" value="1"/>
</dbReference>
<dbReference type="InterPro" id="IPR014031">
    <property type="entry name" value="Ketoacyl_synth_C"/>
</dbReference>
<dbReference type="InterPro" id="IPR049552">
    <property type="entry name" value="PKS_DH_N"/>
</dbReference>
<dbReference type="Pfam" id="PF08990">
    <property type="entry name" value="Docking"/>
    <property type="match status" value="1"/>
</dbReference>
<feature type="domain" description="Ketosynthase family 3 (KS3)" evidence="12">
    <location>
        <begin position="33"/>
        <end position="457"/>
    </location>
</feature>
<dbReference type="InterPro" id="IPR050091">
    <property type="entry name" value="PKS_NRPS_Biosynth_Enz"/>
</dbReference>
<dbReference type="EMBL" id="QUNO01000002">
    <property type="protein sequence ID" value="REH53968.1"/>
    <property type="molecule type" value="Genomic_DNA"/>
</dbReference>
<feature type="region of interest" description="C-terminal hotdog fold" evidence="10">
    <location>
        <begin position="1028"/>
        <end position="1163"/>
    </location>
</feature>
<protein>
    <submittedName>
        <fullName evidence="14">Pimaricinolide synthase PimS1</fullName>
    </submittedName>
</protein>
<dbReference type="Gene3D" id="3.40.366.10">
    <property type="entry name" value="Malonyl-Coenzyme A Acyl Carrier Protein, domain 2"/>
    <property type="match status" value="3"/>
</dbReference>
<dbReference type="InterPro" id="IPR006162">
    <property type="entry name" value="Ppantetheine_attach_site"/>
</dbReference>
<dbReference type="InterPro" id="IPR055123">
    <property type="entry name" value="SpnB-like_Rossmann"/>
</dbReference>
<dbReference type="InterPro" id="IPR015083">
    <property type="entry name" value="NorB/c/GfsB-D-like_docking"/>
</dbReference>
<keyword evidence="9" id="KW-0012">Acyltransferase</keyword>
<name>A0A3E0I5E0_9PSEU</name>
<evidence type="ECO:0000259" key="13">
    <source>
        <dbReference type="PROSITE" id="PS52019"/>
    </source>
</evidence>
<dbReference type="SMART" id="SM00826">
    <property type="entry name" value="PKS_DH"/>
    <property type="match status" value="3"/>
</dbReference>
<dbReference type="PROSITE" id="PS52019">
    <property type="entry name" value="PKS_MFAS_DH"/>
    <property type="match status" value="3"/>
</dbReference>
<comment type="caution">
    <text evidence="14">The sequence shown here is derived from an EMBL/GenBank/DDBJ whole genome shotgun (WGS) entry which is preliminary data.</text>
</comment>
<dbReference type="SUPFAM" id="SSF51735">
    <property type="entry name" value="NAD(P)-binding Rossmann-fold domains"/>
    <property type="match status" value="6"/>
</dbReference>
<keyword evidence="6" id="KW-0677">Repeat</keyword>
<feature type="domain" description="PKS/mFAS DH" evidence="13">
    <location>
        <begin position="4127"/>
        <end position="4389"/>
    </location>
</feature>
<dbReference type="Pfam" id="PF00109">
    <property type="entry name" value="ketoacyl-synt"/>
    <property type="match status" value="3"/>
</dbReference>
<dbReference type="SUPFAM" id="SSF53901">
    <property type="entry name" value="Thiolase-like"/>
    <property type="match status" value="3"/>
</dbReference>
<dbReference type="SUPFAM" id="SSF47336">
    <property type="entry name" value="ACP-like"/>
    <property type="match status" value="3"/>
</dbReference>
<feature type="domain" description="PKS/mFAS DH" evidence="13">
    <location>
        <begin position="897"/>
        <end position="1163"/>
    </location>
</feature>
<dbReference type="SMART" id="SM00823">
    <property type="entry name" value="PKS_PP"/>
    <property type="match status" value="3"/>
</dbReference>
<dbReference type="FunFam" id="1.10.1200.10:FF:000007">
    <property type="entry name" value="Probable polyketide synthase pks17"/>
    <property type="match status" value="3"/>
</dbReference>
<dbReference type="InterPro" id="IPR014043">
    <property type="entry name" value="Acyl_transferase_dom"/>
</dbReference>
<dbReference type="Proteomes" id="UP000256269">
    <property type="component" value="Unassembled WGS sequence"/>
</dbReference>
<feature type="domain" description="Carrier" evidence="11">
    <location>
        <begin position="1569"/>
        <end position="1644"/>
    </location>
</feature>
<dbReference type="PANTHER" id="PTHR43775">
    <property type="entry name" value="FATTY ACID SYNTHASE"/>
    <property type="match status" value="1"/>
</dbReference>
<dbReference type="OrthoDB" id="9778690at2"/>
<dbReference type="SMART" id="SM00825">
    <property type="entry name" value="PKS_KS"/>
    <property type="match status" value="3"/>
</dbReference>
<dbReference type="InterPro" id="IPR020806">
    <property type="entry name" value="PKS_PP-bd"/>
</dbReference>
<dbReference type="PROSITE" id="PS00606">
    <property type="entry name" value="KS3_1"/>
    <property type="match status" value="3"/>
</dbReference>
<dbReference type="PROSITE" id="PS50075">
    <property type="entry name" value="CARRIER"/>
    <property type="match status" value="3"/>
</dbReference>
<dbReference type="GO" id="GO:0006633">
    <property type="term" value="P:fatty acid biosynthetic process"/>
    <property type="evidence" value="ECO:0007669"/>
    <property type="project" value="InterPro"/>
</dbReference>
<dbReference type="Pfam" id="PF14765">
    <property type="entry name" value="PS-DH"/>
    <property type="match status" value="3"/>
</dbReference>
<keyword evidence="8" id="KW-0511">Multifunctional enzyme</keyword>
<dbReference type="GO" id="GO:0004312">
    <property type="term" value="F:fatty acid synthase activity"/>
    <property type="evidence" value="ECO:0007669"/>
    <property type="project" value="TreeGrafter"/>
</dbReference>
<evidence type="ECO:0000259" key="11">
    <source>
        <dbReference type="PROSITE" id="PS50075"/>
    </source>
</evidence>
<dbReference type="InterPro" id="IPR018201">
    <property type="entry name" value="Ketoacyl_synth_AS"/>
</dbReference>
<dbReference type="InterPro" id="IPR013968">
    <property type="entry name" value="PKS_KR"/>
</dbReference>